<keyword evidence="2" id="KW-1133">Transmembrane helix</keyword>
<reference evidence="3 4" key="1">
    <citation type="submission" date="2016-10" db="EMBL/GenBank/DDBJ databases">
        <authorList>
            <person name="de Groot N.N."/>
        </authorList>
    </citation>
    <scope>NUCLEOTIDE SEQUENCE [LARGE SCALE GENOMIC DNA]</scope>
    <source>
        <strain evidence="3 4">DSM 23995</strain>
    </source>
</reference>
<keyword evidence="2" id="KW-0812">Transmembrane</keyword>
<dbReference type="OrthoDB" id="2943217at2"/>
<dbReference type="InterPro" id="IPR055338">
    <property type="entry name" value="YqfX-like"/>
</dbReference>
<proteinExistence type="predicted"/>
<evidence type="ECO:0000256" key="1">
    <source>
        <dbReference type="SAM" id="MobiDB-lite"/>
    </source>
</evidence>
<dbReference type="PANTHER" id="PTHR40040">
    <property type="entry name" value="SMALL HYDROPHOBIC PROTEIN-RELATED"/>
    <property type="match status" value="1"/>
</dbReference>
<organism evidence="3 4">
    <name type="scientific">Alteribacillus iranensis</name>
    <dbReference type="NCBI Taxonomy" id="930128"/>
    <lineage>
        <taxon>Bacteria</taxon>
        <taxon>Bacillati</taxon>
        <taxon>Bacillota</taxon>
        <taxon>Bacilli</taxon>
        <taxon>Bacillales</taxon>
        <taxon>Bacillaceae</taxon>
        <taxon>Alteribacillus</taxon>
    </lineage>
</organism>
<gene>
    <name evidence="3" type="ORF">SAMN05192532_101171</name>
</gene>
<dbReference type="PANTHER" id="PTHR40040:SF1">
    <property type="entry name" value="MEMBRANE PROTEIN"/>
    <property type="match status" value="1"/>
</dbReference>
<dbReference type="STRING" id="930128.SAMN05192532_101171"/>
<keyword evidence="2" id="KW-0472">Membrane</keyword>
<protein>
    <recommendedName>
        <fullName evidence="5">DUF4190 domain-containing protein</fullName>
    </recommendedName>
</protein>
<feature type="region of interest" description="Disordered" evidence="1">
    <location>
        <begin position="1"/>
        <end position="62"/>
    </location>
</feature>
<feature type="transmembrane region" description="Helical" evidence="2">
    <location>
        <begin position="107"/>
        <end position="125"/>
    </location>
</feature>
<keyword evidence="4" id="KW-1185">Reference proteome</keyword>
<evidence type="ECO:0000313" key="4">
    <source>
        <dbReference type="Proteomes" id="UP000199516"/>
    </source>
</evidence>
<feature type="transmembrane region" description="Helical" evidence="2">
    <location>
        <begin position="69"/>
        <end position="100"/>
    </location>
</feature>
<dbReference type="Proteomes" id="UP000199516">
    <property type="component" value="Unassembled WGS sequence"/>
</dbReference>
<feature type="compositionally biased region" description="Basic and acidic residues" evidence="1">
    <location>
        <begin position="44"/>
        <end position="56"/>
    </location>
</feature>
<name>A0A1I1ZCN3_9BACI</name>
<dbReference type="AlphaFoldDB" id="A0A1I1ZCN3"/>
<evidence type="ECO:0000256" key="2">
    <source>
        <dbReference type="SAM" id="Phobius"/>
    </source>
</evidence>
<sequence length="129" mass="14160">MDEFEKRSREENESRLTDEPRAEETLADAYDVEAASEIATPGVGERHTRDEERNEIETDTGDESMGRGIGIAAIVLSICSLFFLPIITGAAGIILGILAIRRETRGMGYSAIVIGAISIMMTLFFNPFM</sequence>
<feature type="compositionally biased region" description="Basic and acidic residues" evidence="1">
    <location>
        <begin position="1"/>
        <end position="24"/>
    </location>
</feature>
<accession>A0A1I1ZCN3</accession>
<evidence type="ECO:0000313" key="3">
    <source>
        <dbReference type="EMBL" id="SFE29584.1"/>
    </source>
</evidence>
<dbReference type="RefSeq" id="WP_091656174.1">
    <property type="nucleotide sequence ID" value="NZ_FONT01000001.1"/>
</dbReference>
<evidence type="ECO:0008006" key="5">
    <source>
        <dbReference type="Google" id="ProtNLM"/>
    </source>
</evidence>
<dbReference type="EMBL" id="FONT01000001">
    <property type="protein sequence ID" value="SFE29584.1"/>
    <property type="molecule type" value="Genomic_DNA"/>
</dbReference>